<dbReference type="STRING" id="983920.Y88_3407"/>
<reference evidence="2 3" key="1">
    <citation type="journal article" date="2012" name="J. Bacteriol.">
        <title>Draft Genome Sequence of Novosphingobium nitrogenifigens Y88T.</title>
        <authorList>
            <person name="Strabala T.J."/>
            <person name="Macdonald L."/>
            <person name="Liu V."/>
            <person name="Smit A.M."/>
        </authorList>
    </citation>
    <scope>NUCLEOTIDE SEQUENCE [LARGE SCALE GENOMIC DNA]</scope>
    <source>
        <strain evidence="2 3">DSM 19370</strain>
    </source>
</reference>
<evidence type="ECO:0008006" key="4">
    <source>
        <dbReference type="Google" id="ProtNLM"/>
    </source>
</evidence>
<accession>F1Z3B0</accession>
<dbReference type="eggNOG" id="COG0624">
    <property type="taxonomic scope" value="Bacteria"/>
</dbReference>
<dbReference type="AlphaFoldDB" id="F1Z3B0"/>
<evidence type="ECO:0000313" key="2">
    <source>
        <dbReference type="EMBL" id="EGD60903.1"/>
    </source>
</evidence>
<dbReference type="PANTHER" id="PTHR43808:SF8">
    <property type="entry name" value="PEPTIDASE M20 DIMERISATION DOMAIN-CONTAINING PROTEIN"/>
    <property type="match status" value="1"/>
</dbReference>
<keyword evidence="3" id="KW-1185">Reference proteome</keyword>
<evidence type="ECO:0000256" key="1">
    <source>
        <dbReference type="ARBA" id="ARBA00022833"/>
    </source>
</evidence>
<dbReference type="InParanoid" id="F1Z3B0"/>
<name>F1Z3B0_9SPHN</name>
<comment type="caution">
    <text evidence="2">The sequence shown here is derived from an EMBL/GenBank/DDBJ whole genome shotgun (WGS) entry which is preliminary data.</text>
</comment>
<dbReference type="Proteomes" id="UP000004728">
    <property type="component" value="Unassembled WGS sequence"/>
</dbReference>
<dbReference type="SUPFAM" id="SSF53187">
    <property type="entry name" value="Zn-dependent exopeptidases"/>
    <property type="match status" value="1"/>
</dbReference>
<sequence length="441" mass="47319">MPDTRKIPFTPAQQALYERVCARIDPGRLRQLLFDLTDIHSPTGATRAASEFIAGKLGRAGFASAYKPMSETTGNVLAQRRGSGRGADLLLYAPIDTHLEGDDSDYPWAGPNRTVALQPRAHMVGDWVYGLGSSNPKAMVATIVEIATAVAESGVDLLGDLTIGFADGGMPVNIPARDNAGMSNGVFHLLNRGMAPDFAIIMKPWNWVYHEEPGMGWFRITVKGTLGYAGVPRGLPDFRSSVVPAAAVITALEQWLIDYAEANTSGQIKPHGWIAGVRGGWPERPAFPTAATEILCDVRINPRTSPGNVKAQFAAFIAGFRAAHPDIDLDWEMVGSTPGGTTDPENWIIQSAQRGWEHVEGRDYPEPDLLGGQTDGAALRRLGVPTARIGWPWPASGSPEPVAEGLGGMGATYVPDLIPCAHKIAYAVIDTLTRPREDLGL</sequence>
<gene>
    <name evidence="2" type="ORF">Y88_3407</name>
</gene>
<evidence type="ECO:0000313" key="3">
    <source>
        <dbReference type="Proteomes" id="UP000004728"/>
    </source>
</evidence>
<dbReference type="EMBL" id="AEWJ01000002">
    <property type="protein sequence ID" value="EGD60903.1"/>
    <property type="molecule type" value="Genomic_DNA"/>
</dbReference>
<dbReference type="OrthoDB" id="7596542at2"/>
<dbReference type="PANTHER" id="PTHR43808">
    <property type="entry name" value="ACETYLORNITHINE DEACETYLASE"/>
    <property type="match status" value="1"/>
</dbReference>
<dbReference type="InterPro" id="IPR050072">
    <property type="entry name" value="Peptidase_M20A"/>
</dbReference>
<keyword evidence="1" id="KW-0862">Zinc</keyword>
<dbReference type="Gene3D" id="3.40.630.10">
    <property type="entry name" value="Zn peptidases"/>
    <property type="match status" value="1"/>
</dbReference>
<proteinExistence type="predicted"/>
<dbReference type="HOGENOM" id="CLU_626766_0_0_5"/>
<protein>
    <recommendedName>
        <fullName evidence="4">Acetylornithine deacetylase</fullName>
    </recommendedName>
</protein>
<organism evidence="2 3">
    <name type="scientific">Novosphingobium nitrogenifigens DSM 19370</name>
    <dbReference type="NCBI Taxonomy" id="983920"/>
    <lineage>
        <taxon>Bacteria</taxon>
        <taxon>Pseudomonadati</taxon>
        <taxon>Pseudomonadota</taxon>
        <taxon>Alphaproteobacteria</taxon>
        <taxon>Sphingomonadales</taxon>
        <taxon>Sphingomonadaceae</taxon>
        <taxon>Novosphingobium</taxon>
    </lineage>
</organism>
<dbReference type="Gene3D" id="3.30.70.360">
    <property type="match status" value="1"/>
</dbReference>
<dbReference type="RefSeq" id="WP_008072020.1">
    <property type="nucleotide sequence ID" value="NZ_AQWK01000014.1"/>
</dbReference>